<evidence type="ECO:0000313" key="2">
    <source>
        <dbReference type="EMBL" id="PNH07672.1"/>
    </source>
</evidence>
<feature type="compositionally biased region" description="Low complexity" evidence="1">
    <location>
        <begin position="144"/>
        <end position="167"/>
    </location>
</feature>
<keyword evidence="3" id="KW-1185">Reference proteome</keyword>
<evidence type="ECO:0000313" key="3">
    <source>
        <dbReference type="Proteomes" id="UP000236333"/>
    </source>
</evidence>
<sequence length="339" mass="36032">MPQGRYPPVPEFTVHPGQHQHQHQHHNGGDPYAQSSHRGPPPPPPPYPEEPHPAGRVAVGPSPVYVAPPKIEMQPWARNAWRWLANNTSGVARVDLRRPTPPLPEQYDGNLLFVRSRHDPAAAVGGNGARIKITRSFLIRGPSRRGAAPDGSSSSSSSSEDGSAESGVGSAYSAARAAAASAPPPSVGAYPAAPLSYPPPPPLPLAKRSWWSDKPLLDIGVGFNLDMDQQQVQPIARIKIKDLLSIQAAPMGLLKISRCLPLGPVMLKVGGGGLDNAAGSGIHLTPGGIEFDEQVLRFGTAVTMRASAGLAFPRQLPIAEGDPHPLKLEVHRLSLKSIW</sequence>
<feature type="compositionally biased region" description="Pro residues" evidence="1">
    <location>
        <begin position="1"/>
        <end position="10"/>
    </location>
</feature>
<dbReference type="OrthoDB" id="1932153at2759"/>
<comment type="caution">
    <text evidence="2">The sequence shown here is derived from an EMBL/GenBank/DDBJ whole genome shotgun (WGS) entry which is preliminary data.</text>
</comment>
<feature type="region of interest" description="Disordered" evidence="1">
    <location>
        <begin position="140"/>
        <end position="167"/>
    </location>
</feature>
<protein>
    <submittedName>
        <fullName evidence="2">Uncharacterized protein</fullName>
    </submittedName>
</protein>
<feature type="region of interest" description="Disordered" evidence="1">
    <location>
        <begin position="1"/>
        <end position="62"/>
    </location>
</feature>
<accession>A0A2J8A558</accession>
<dbReference type="AlphaFoldDB" id="A0A2J8A558"/>
<name>A0A2J8A558_9CHLO</name>
<dbReference type="EMBL" id="PGGS01000167">
    <property type="protein sequence ID" value="PNH07672.1"/>
    <property type="molecule type" value="Genomic_DNA"/>
</dbReference>
<dbReference type="Proteomes" id="UP000236333">
    <property type="component" value="Unassembled WGS sequence"/>
</dbReference>
<organism evidence="2 3">
    <name type="scientific">Tetrabaena socialis</name>
    <dbReference type="NCBI Taxonomy" id="47790"/>
    <lineage>
        <taxon>Eukaryota</taxon>
        <taxon>Viridiplantae</taxon>
        <taxon>Chlorophyta</taxon>
        <taxon>core chlorophytes</taxon>
        <taxon>Chlorophyceae</taxon>
        <taxon>CS clade</taxon>
        <taxon>Chlamydomonadales</taxon>
        <taxon>Tetrabaenaceae</taxon>
        <taxon>Tetrabaena</taxon>
    </lineage>
</organism>
<reference evidence="2 3" key="1">
    <citation type="journal article" date="2017" name="Mol. Biol. Evol.">
        <title>The 4-celled Tetrabaena socialis nuclear genome reveals the essential components for genetic control of cell number at the origin of multicellularity in the volvocine lineage.</title>
        <authorList>
            <person name="Featherston J."/>
            <person name="Arakaki Y."/>
            <person name="Hanschen E.R."/>
            <person name="Ferris P.J."/>
            <person name="Michod R.E."/>
            <person name="Olson B.J.S.C."/>
            <person name="Nozaki H."/>
            <person name="Durand P.M."/>
        </authorList>
    </citation>
    <scope>NUCLEOTIDE SEQUENCE [LARGE SCALE GENOMIC DNA]</scope>
    <source>
        <strain evidence="2 3">NIES-571</strain>
    </source>
</reference>
<evidence type="ECO:0000256" key="1">
    <source>
        <dbReference type="SAM" id="MobiDB-lite"/>
    </source>
</evidence>
<gene>
    <name evidence="2" type="ORF">TSOC_005828</name>
</gene>
<proteinExistence type="predicted"/>
<feature type="compositionally biased region" description="Pro residues" evidence="1">
    <location>
        <begin position="39"/>
        <end position="48"/>
    </location>
</feature>